<dbReference type="SMART" id="SM00848">
    <property type="entry name" value="Inhibitor_I29"/>
    <property type="match status" value="1"/>
</dbReference>
<dbReference type="Gene3D" id="3.90.70.10">
    <property type="entry name" value="Cysteine proteinases"/>
    <property type="match status" value="1"/>
</dbReference>
<evidence type="ECO:0000256" key="3">
    <source>
        <dbReference type="ARBA" id="ARBA00022801"/>
    </source>
</evidence>
<dbReference type="PRINTS" id="PR00705">
    <property type="entry name" value="PAPAIN"/>
</dbReference>
<accession>B5XGB8</accession>
<feature type="domain" description="Peptidase C1A papain C-terminal" evidence="8">
    <location>
        <begin position="118"/>
        <end position="339"/>
    </location>
</feature>
<evidence type="ECO:0000256" key="5">
    <source>
        <dbReference type="ARBA" id="ARBA00023145"/>
    </source>
</evidence>
<keyword evidence="6" id="KW-1015">Disulfide bond</keyword>
<dbReference type="InterPro" id="IPR000169">
    <property type="entry name" value="Pept_cys_AS"/>
</dbReference>
<feature type="chain" id="PRO_5018736822" evidence="7">
    <location>
        <begin position="24"/>
        <end position="367"/>
    </location>
</feature>
<organism evidence="10">
    <name type="scientific">Salmo salar</name>
    <name type="common">Atlantic salmon</name>
    <dbReference type="NCBI Taxonomy" id="8030"/>
    <lineage>
        <taxon>Eukaryota</taxon>
        <taxon>Metazoa</taxon>
        <taxon>Chordata</taxon>
        <taxon>Craniata</taxon>
        <taxon>Vertebrata</taxon>
        <taxon>Euteleostomi</taxon>
        <taxon>Actinopterygii</taxon>
        <taxon>Neopterygii</taxon>
        <taxon>Teleostei</taxon>
        <taxon>Protacanthopterygii</taxon>
        <taxon>Salmoniformes</taxon>
        <taxon>Salmonidae</taxon>
        <taxon>Salmoninae</taxon>
        <taxon>Salmo</taxon>
    </lineage>
</organism>
<sequence>MMNANAALGLLVGFFALFNSSHAIALLRGQWSEHKLTYGLSFKAEDEHTRKQIFEENLKYIENVNAANLTYKLKMNHLGHLRAHEVVKGMNAEILKTKLMSEANYRIELKSNSNKFYEDLEVDWRKVNAVSPVKDQGNCGSCWSFSTTGAMESQYRLKYGKMKLFSEQQLVDCDRQNIDQGCNGGFPVAAFEYIREFGLLTEEEYPYSAHSNQCRFKPDENGHLNSTKVTGYTVIEMNENALTEAIYKRGPISVAIDASSSDFQFYHSGVYQNPSCGSAVSELDHAVLAVGFGVDKVHKTPYYIVKNSWSSGWGDHGYIKMIRNGKNNCGIATFATYPNLYRLNRRALEDDFAIINYFIYSFFIYFS</sequence>
<evidence type="ECO:0000256" key="2">
    <source>
        <dbReference type="ARBA" id="ARBA00022670"/>
    </source>
</evidence>
<dbReference type="Pfam" id="PF08246">
    <property type="entry name" value="Inhibitor_I29"/>
    <property type="match status" value="1"/>
</dbReference>
<evidence type="ECO:0000259" key="9">
    <source>
        <dbReference type="SMART" id="SM00848"/>
    </source>
</evidence>
<dbReference type="Pfam" id="PF00112">
    <property type="entry name" value="Peptidase_C1"/>
    <property type="match status" value="1"/>
</dbReference>
<dbReference type="KEGG" id="sasa:101448014"/>
<dbReference type="CDD" id="cd02248">
    <property type="entry name" value="Peptidase_C1A"/>
    <property type="match status" value="1"/>
</dbReference>
<proteinExistence type="evidence at transcript level"/>
<dbReference type="GO" id="GO:0006508">
    <property type="term" value="P:proteolysis"/>
    <property type="evidence" value="ECO:0007669"/>
    <property type="project" value="UniProtKB-KW"/>
</dbReference>
<protein>
    <submittedName>
        <fullName evidence="10">Digestive cysteine proteinase 2</fullName>
    </submittedName>
</protein>
<feature type="domain" description="Cathepsin propeptide inhibitor" evidence="9">
    <location>
        <begin position="31"/>
        <end position="86"/>
    </location>
</feature>
<dbReference type="AlphaFoldDB" id="B5XGB8"/>
<dbReference type="InterPro" id="IPR000668">
    <property type="entry name" value="Peptidase_C1A_C"/>
</dbReference>
<dbReference type="GeneID" id="101448014"/>
<dbReference type="GO" id="GO:0008234">
    <property type="term" value="F:cysteine-type peptidase activity"/>
    <property type="evidence" value="ECO:0007669"/>
    <property type="project" value="UniProtKB-KW"/>
</dbReference>
<keyword evidence="3" id="KW-0378">Hydrolase</keyword>
<keyword evidence="4" id="KW-0788">Thiol protease</keyword>
<evidence type="ECO:0000256" key="1">
    <source>
        <dbReference type="ARBA" id="ARBA00008455"/>
    </source>
</evidence>
<keyword evidence="7" id="KW-0732">Signal</keyword>
<dbReference type="InterPro" id="IPR039417">
    <property type="entry name" value="Peptidase_C1A_papain-like"/>
</dbReference>
<feature type="signal peptide" evidence="7">
    <location>
        <begin position="1"/>
        <end position="23"/>
    </location>
</feature>
<gene>
    <name evidence="10" type="primary">CYSP2</name>
</gene>
<evidence type="ECO:0000259" key="8">
    <source>
        <dbReference type="SMART" id="SM00645"/>
    </source>
</evidence>
<dbReference type="InterPro" id="IPR013128">
    <property type="entry name" value="Peptidase_C1A"/>
</dbReference>
<dbReference type="PANTHER" id="PTHR12411">
    <property type="entry name" value="CYSTEINE PROTEASE FAMILY C1-RELATED"/>
    <property type="match status" value="1"/>
</dbReference>
<reference evidence="10" key="1">
    <citation type="submission" date="2008-10" db="EMBL/GenBank/DDBJ databases">
        <authorList>
            <consortium name="cGRASP (B.F. Koop &amp; W.S. Davidson)"/>
            <person name="Leong J."/>
            <person name="von Schalburg K."/>
            <person name="Cooper G."/>
            <person name="Moore R."/>
            <person name="Holt R."/>
            <person name="Davidson W.S."/>
            <person name="Koop B.F."/>
        </authorList>
    </citation>
    <scope>NUCLEOTIDE SEQUENCE</scope>
    <source>
        <tissue evidence="10">Thymus</tissue>
    </source>
</reference>
<evidence type="ECO:0000313" key="10">
    <source>
        <dbReference type="EMBL" id="ACI69888.1"/>
    </source>
</evidence>
<dbReference type="PROSITE" id="PS00139">
    <property type="entry name" value="THIOL_PROTEASE_CYS"/>
    <property type="match status" value="1"/>
</dbReference>
<keyword evidence="5" id="KW-0865">Zymogen</keyword>
<dbReference type="SUPFAM" id="SSF54001">
    <property type="entry name" value="Cysteine proteinases"/>
    <property type="match status" value="1"/>
</dbReference>
<reference evidence="10" key="3">
    <citation type="submission" date="2010-08" db="EMBL/GenBank/DDBJ databases">
        <authorList>
            <consortium name="cGRASP (B.F. Koop &amp; W.S. Davidson)"/>
        </authorList>
    </citation>
    <scope>NUCLEOTIDE SEQUENCE</scope>
    <source>
        <tissue evidence="10">Thymus</tissue>
    </source>
</reference>
<evidence type="ECO:0000256" key="6">
    <source>
        <dbReference type="ARBA" id="ARBA00023157"/>
    </source>
</evidence>
<evidence type="ECO:0000256" key="4">
    <source>
        <dbReference type="ARBA" id="ARBA00022807"/>
    </source>
</evidence>
<dbReference type="InterPro" id="IPR013201">
    <property type="entry name" value="Prot_inhib_I29"/>
</dbReference>
<reference evidence="10" key="2">
    <citation type="journal article" date="2010" name="BMC Genomics">
        <title>Salmo salar and Esox lucius full-length cDNA sequences reveal changes in evolutionary pressures on a post-tetraploidization genome.</title>
        <authorList>
            <person name="Leong J.S."/>
            <person name="Jantzen S.G."/>
            <person name="von Schalburg K.R."/>
            <person name="Cooper G.A."/>
            <person name="Messmer A.M."/>
            <person name="Liao N.Y."/>
            <person name="Munro S."/>
            <person name="Moore R."/>
            <person name="Holt R.A."/>
            <person name="Jones S.J."/>
            <person name="Davidson W.S."/>
            <person name="Koop B.F."/>
        </authorList>
    </citation>
    <scope>NUCLEOTIDE SEQUENCE</scope>
    <source>
        <tissue evidence="10">Thymus</tissue>
    </source>
</reference>
<dbReference type="InterPro" id="IPR025660">
    <property type="entry name" value="Pept_his_AS"/>
</dbReference>
<dbReference type="CTD" id="101448014"/>
<dbReference type="PROSITE" id="PS00639">
    <property type="entry name" value="THIOL_PROTEASE_HIS"/>
    <property type="match status" value="1"/>
</dbReference>
<dbReference type="InterPro" id="IPR038765">
    <property type="entry name" value="Papain-like_cys_pep_sf"/>
</dbReference>
<name>B5XGB8_SALSA</name>
<comment type="similarity">
    <text evidence="1">Belongs to the peptidase C1 family.</text>
</comment>
<keyword evidence="2" id="KW-0645">Protease</keyword>
<dbReference type="FunFam" id="3.90.70.10:FF:000006">
    <property type="entry name" value="Cathepsin S"/>
    <property type="match status" value="1"/>
</dbReference>
<dbReference type="SMART" id="SM00645">
    <property type="entry name" value="Pept_C1"/>
    <property type="match status" value="1"/>
</dbReference>
<dbReference type="RefSeq" id="NP_001265958.1">
    <property type="nucleotide sequence ID" value="NM_001279029.1"/>
</dbReference>
<dbReference type="EMBL" id="BT050087">
    <property type="protein sequence ID" value="ACI69888.1"/>
    <property type="molecule type" value="mRNA"/>
</dbReference>
<evidence type="ECO:0000256" key="7">
    <source>
        <dbReference type="SAM" id="SignalP"/>
    </source>
</evidence>